<dbReference type="EMBL" id="CP032092">
    <property type="protein sequence ID" value="AXV67621.1"/>
    <property type="molecule type" value="Genomic_DNA"/>
</dbReference>
<feature type="chain" id="PRO_5042256546" description="Conjugal transfer protein TraF" evidence="2">
    <location>
        <begin position="23"/>
        <end position="327"/>
    </location>
</feature>
<dbReference type="GeneID" id="99507772"/>
<feature type="signal peptide" evidence="2">
    <location>
        <begin position="1"/>
        <end position="22"/>
    </location>
</feature>
<dbReference type="CDD" id="cd02966">
    <property type="entry name" value="TlpA_like_family"/>
    <property type="match status" value="1"/>
</dbReference>
<evidence type="ECO:0000256" key="1">
    <source>
        <dbReference type="SAM" id="MobiDB-lite"/>
    </source>
</evidence>
<protein>
    <recommendedName>
        <fullName evidence="5">Conjugal transfer protein TraF</fullName>
    </recommendedName>
</protein>
<dbReference type="Proteomes" id="UP000264605">
    <property type="component" value="Plasmid unnamed2"/>
</dbReference>
<keyword evidence="3" id="KW-0614">Plasmid</keyword>
<dbReference type="SUPFAM" id="SSF52833">
    <property type="entry name" value="Thioredoxin-like"/>
    <property type="match status" value="1"/>
</dbReference>
<organism evidence="3 4">
    <name type="scientific">Pseudoalteromonas lipolytica</name>
    <dbReference type="NCBI Taxonomy" id="570156"/>
    <lineage>
        <taxon>Bacteria</taxon>
        <taxon>Pseudomonadati</taxon>
        <taxon>Pseudomonadota</taxon>
        <taxon>Gammaproteobacteria</taxon>
        <taxon>Alteromonadales</taxon>
        <taxon>Pseudoalteromonadaceae</taxon>
        <taxon>Pseudoalteromonas</taxon>
    </lineage>
</organism>
<sequence length="327" mass="37085">MRFYLSLTIVSLGLTNAGFVSAKSSPVSGTEKPSRGWHFYEDPELVDEEKREVPKAQPPSAQPNDKKQPEMVEINSAWLKENLPKLLNTAIDDPSTENISNYYYAQRLAIDKANAFSDQTKEFFMFEEQLSESNRRPNSSNALFAHKVKTNKDKAKVFNSLFDKAGLWMFYRSDCPYCHQQFPAMESLAKIMGVDVLAISMDGILLDKEFPGVKHVIDPNMTLSRKFQVNITPTTMLVSNDGQHFQTIKYGMASGSELVQRALYAAKRMNLISEEQFVKTQEVKDILVSKEPLVVEKQKLEDNPSILSDLLRKRLNEINLSTTSKAQ</sequence>
<feature type="region of interest" description="Disordered" evidence="1">
    <location>
        <begin position="47"/>
        <end position="69"/>
    </location>
</feature>
<evidence type="ECO:0000313" key="4">
    <source>
        <dbReference type="Proteomes" id="UP000264605"/>
    </source>
</evidence>
<dbReference type="RefSeq" id="WP_118845357.1">
    <property type="nucleotide sequence ID" value="NZ_CP032092.1"/>
</dbReference>
<dbReference type="Gene3D" id="3.40.30.10">
    <property type="entry name" value="Glutaredoxin"/>
    <property type="match status" value="1"/>
</dbReference>
<accession>A0AAD0S4B2</accession>
<dbReference type="Pfam" id="PF13728">
    <property type="entry name" value="TraF"/>
    <property type="match status" value="1"/>
</dbReference>
<geneLocation type="plasmid" evidence="3 4">
    <name>unnamed2</name>
</geneLocation>
<keyword evidence="2" id="KW-0732">Signal</keyword>
<evidence type="ECO:0008006" key="5">
    <source>
        <dbReference type="Google" id="ProtNLM"/>
    </source>
</evidence>
<reference evidence="3 4" key="1">
    <citation type="submission" date="2018-08" db="EMBL/GenBank/DDBJ databases">
        <title>Draft genome sequence of Pseudoalteromonas donghaensis HJ51.</title>
        <authorList>
            <person name="Oh J."/>
            <person name="Roh D."/>
        </authorList>
    </citation>
    <scope>NUCLEOTIDE SEQUENCE [LARGE SCALE GENOMIC DNA]</scope>
    <source>
        <strain evidence="3 4">HJ51</strain>
        <plasmid evidence="3 4">unnamed2</plasmid>
    </source>
</reference>
<dbReference type="KEGG" id="pdj:D0907_20000"/>
<evidence type="ECO:0000313" key="3">
    <source>
        <dbReference type="EMBL" id="AXV67621.1"/>
    </source>
</evidence>
<proteinExistence type="predicted"/>
<evidence type="ECO:0000256" key="2">
    <source>
        <dbReference type="SAM" id="SignalP"/>
    </source>
</evidence>
<name>A0AAD0S4B2_9GAMM</name>
<dbReference type="AlphaFoldDB" id="A0AAD0S4B2"/>
<dbReference type="InterPro" id="IPR039555">
    <property type="entry name" value="TraF/TrbB"/>
</dbReference>
<gene>
    <name evidence="3" type="ORF">D0907_20000</name>
</gene>
<dbReference type="InterPro" id="IPR036249">
    <property type="entry name" value="Thioredoxin-like_sf"/>
</dbReference>